<evidence type="ECO:0000313" key="1">
    <source>
        <dbReference type="EMBL" id="KAG7358660.1"/>
    </source>
</evidence>
<name>A0A9K3PSY7_9STRA</name>
<dbReference type="EMBL" id="JAGRRH010000014">
    <property type="protein sequence ID" value="KAG7358660.1"/>
    <property type="molecule type" value="Genomic_DNA"/>
</dbReference>
<keyword evidence="2" id="KW-1185">Reference proteome</keyword>
<dbReference type="Pfam" id="PF02672">
    <property type="entry name" value="CP12"/>
    <property type="match status" value="1"/>
</dbReference>
<dbReference type="OrthoDB" id="49346at2759"/>
<organism evidence="1 2">
    <name type="scientific">Nitzschia inconspicua</name>
    <dbReference type="NCBI Taxonomy" id="303405"/>
    <lineage>
        <taxon>Eukaryota</taxon>
        <taxon>Sar</taxon>
        <taxon>Stramenopiles</taxon>
        <taxon>Ochrophyta</taxon>
        <taxon>Bacillariophyta</taxon>
        <taxon>Bacillariophyceae</taxon>
        <taxon>Bacillariophycidae</taxon>
        <taxon>Bacillariales</taxon>
        <taxon>Bacillariaceae</taxon>
        <taxon>Nitzschia</taxon>
    </lineage>
</organism>
<proteinExistence type="predicted"/>
<evidence type="ECO:0000313" key="2">
    <source>
        <dbReference type="Proteomes" id="UP000693970"/>
    </source>
</evidence>
<dbReference type="AlphaFoldDB" id="A0A9K3PSY7"/>
<sequence length="215" mass="22774">MKTSLAFAILAAATTKGFAPISPTHRTTALFDRVDTSDLIKEALDISKKFGAASPEARLAWEAVEEVDASDNSVATKGSLADECDIYDLSKACEEYADKMAELKSLIRAQTSTAAALKEMVSEVKKVKLTIPEVKPGMPSPQLQVALAEAKKITAEKGIDSPEARVAWETVEEISAADNSVALGAGLTADECLVDAAVEACEALEELNRVMGNNV</sequence>
<protein>
    <submittedName>
        <fullName evidence="1">CP12 domain containing protein</fullName>
    </submittedName>
</protein>
<comment type="caution">
    <text evidence="1">The sequence shown here is derived from an EMBL/GenBank/DDBJ whole genome shotgun (WGS) entry which is preliminary data.</text>
</comment>
<reference evidence="1" key="2">
    <citation type="submission" date="2021-04" db="EMBL/GenBank/DDBJ databases">
        <authorList>
            <person name="Podell S."/>
        </authorList>
    </citation>
    <scope>NUCLEOTIDE SEQUENCE</scope>
    <source>
        <strain evidence="1">Hildebrandi</strain>
    </source>
</reference>
<accession>A0A9K3PSY7</accession>
<reference evidence="1" key="1">
    <citation type="journal article" date="2021" name="Sci. Rep.">
        <title>Diploid genomic architecture of Nitzschia inconspicua, an elite biomass production diatom.</title>
        <authorList>
            <person name="Oliver A."/>
            <person name="Podell S."/>
            <person name="Pinowska A."/>
            <person name="Traller J.C."/>
            <person name="Smith S.R."/>
            <person name="McClure R."/>
            <person name="Beliaev A."/>
            <person name="Bohutskyi P."/>
            <person name="Hill E.A."/>
            <person name="Rabines A."/>
            <person name="Zheng H."/>
            <person name="Allen L.Z."/>
            <person name="Kuo A."/>
            <person name="Grigoriev I.V."/>
            <person name="Allen A.E."/>
            <person name="Hazlebeck D."/>
            <person name="Allen E.E."/>
        </authorList>
    </citation>
    <scope>NUCLEOTIDE SEQUENCE</scope>
    <source>
        <strain evidence="1">Hildebrandi</strain>
    </source>
</reference>
<dbReference type="Proteomes" id="UP000693970">
    <property type="component" value="Unassembled WGS sequence"/>
</dbReference>
<gene>
    <name evidence="1" type="ORF">IV203_015249</name>
</gene>